<dbReference type="Proteomes" id="UP000050509">
    <property type="component" value="Unassembled WGS sequence"/>
</dbReference>
<dbReference type="Pfam" id="PF02492">
    <property type="entry name" value="cobW"/>
    <property type="match status" value="1"/>
</dbReference>
<comment type="caution">
    <text evidence="9">The sequence shown here is derived from an EMBL/GenBank/DDBJ whole genome shotgun (WGS) entry which is preliminary data.</text>
</comment>
<keyword evidence="7" id="KW-0342">GTP-binding</keyword>
<reference evidence="9 10" key="1">
    <citation type="submission" date="2015-09" db="EMBL/GenBank/DDBJ databases">
        <title>Draft genome sequence of Kouleothrix aurantiaca JCM 19913.</title>
        <authorList>
            <person name="Hemp J."/>
        </authorList>
    </citation>
    <scope>NUCLEOTIDE SEQUENCE [LARGE SCALE GENOMIC DNA]</scope>
    <source>
        <strain evidence="9 10">COM-B</strain>
    </source>
</reference>
<evidence type="ECO:0000256" key="6">
    <source>
        <dbReference type="ARBA" id="ARBA00022833"/>
    </source>
</evidence>
<dbReference type="GO" id="GO:0016151">
    <property type="term" value="F:nickel cation binding"/>
    <property type="evidence" value="ECO:0007669"/>
    <property type="project" value="InterPro"/>
</dbReference>
<evidence type="ECO:0000313" key="10">
    <source>
        <dbReference type="Proteomes" id="UP000050509"/>
    </source>
</evidence>
<keyword evidence="5" id="KW-0378">Hydrolase</keyword>
<dbReference type="PATRIC" id="fig|186479.3.peg.3476"/>
<dbReference type="InterPro" id="IPR003495">
    <property type="entry name" value="CobW/HypB/UreG_nucleotide-bd"/>
</dbReference>
<comment type="similarity">
    <text evidence="1">Belongs to the SIMIBI class G3E GTPase family. HypB/HupM subfamily.</text>
</comment>
<evidence type="ECO:0000256" key="5">
    <source>
        <dbReference type="ARBA" id="ARBA00022801"/>
    </source>
</evidence>
<evidence type="ECO:0000256" key="4">
    <source>
        <dbReference type="ARBA" id="ARBA00022741"/>
    </source>
</evidence>
<evidence type="ECO:0000256" key="1">
    <source>
        <dbReference type="ARBA" id="ARBA00006211"/>
    </source>
</evidence>
<dbReference type="GO" id="GO:0051604">
    <property type="term" value="P:protein maturation"/>
    <property type="evidence" value="ECO:0007669"/>
    <property type="project" value="InterPro"/>
</dbReference>
<proteinExistence type="inferred from homology"/>
<accession>A0A0P9H6G9</accession>
<dbReference type="Gene3D" id="3.40.50.300">
    <property type="entry name" value="P-loop containing nucleotide triphosphate hydrolases"/>
    <property type="match status" value="1"/>
</dbReference>
<evidence type="ECO:0000256" key="2">
    <source>
        <dbReference type="ARBA" id="ARBA00022596"/>
    </source>
</evidence>
<dbReference type="GO" id="GO:0005525">
    <property type="term" value="F:GTP binding"/>
    <property type="evidence" value="ECO:0007669"/>
    <property type="project" value="UniProtKB-KW"/>
</dbReference>
<evidence type="ECO:0000313" key="9">
    <source>
        <dbReference type="EMBL" id="KPV49475.1"/>
    </source>
</evidence>
<keyword evidence="2" id="KW-0533">Nickel</keyword>
<dbReference type="PIRSF" id="PIRSF005624">
    <property type="entry name" value="Ni-bind_GTPase"/>
    <property type="match status" value="1"/>
</dbReference>
<protein>
    <submittedName>
        <fullName evidence="9">Hydantoin utilization protein A</fullName>
    </submittedName>
</protein>
<dbReference type="EMBL" id="LJCR01001947">
    <property type="protein sequence ID" value="KPV49475.1"/>
    <property type="molecule type" value="Genomic_DNA"/>
</dbReference>
<evidence type="ECO:0000256" key="3">
    <source>
        <dbReference type="ARBA" id="ARBA00022723"/>
    </source>
</evidence>
<keyword evidence="10" id="KW-1185">Reference proteome</keyword>
<keyword evidence="4" id="KW-0547">Nucleotide-binding</keyword>
<gene>
    <name evidence="9" type="ORF">SE17_32425</name>
</gene>
<dbReference type="PANTHER" id="PTHR30134:SF2">
    <property type="entry name" value="HYDROGENASE MATURATION FACTOR HYPB"/>
    <property type="match status" value="1"/>
</dbReference>
<dbReference type="PANTHER" id="PTHR30134">
    <property type="entry name" value="HYDROGENASE PROTEIN ASSEMBLY PROTEIN, NICKEL CHAPERONE"/>
    <property type="match status" value="1"/>
</dbReference>
<feature type="domain" description="CobW/HypB/UreG nucleotide-binding" evidence="8">
    <location>
        <begin position="45"/>
        <end position="203"/>
    </location>
</feature>
<organism evidence="9 10">
    <name type="scientific">Kouleothrix aurantiaca</name>
    <dbReference type="NCBI Taxonomy" id="186479"/>
    <lineage>
        <taxon>Bacteria</taxon>
        <taxon>Bacillati</taxon>
        <taxon>Chloroflexota</taxon>
        <taxon>Chloroflexia</taxon>
        <taxon>Chloroflexales</taxon>
        <taxon>Roseiflexineae</taxon>
        <taxon>Roseiflexaceae</taxon>
        <taxon>Kouleothrix</taxon>
    </lineage>
</organism>
<dbReference type="AlphaFoldDB" id="A0A0P9H6G9"/>
<sequence length="227" mass="24541">MTDTLAAPHVKLIEVGRSLLESNDVAAALNRQRFAEAQTLSINLIAGPGAGKTSLIIRLIEALRERARVAVIEGDIAGSIDTSKVLAAGAVDAVQINTGGNCHLEAGMIRSALDDLDLARAELVVVENVGNLVCPTHWALGEHLKLCLLSAAEGHDKPVKYPEIFAVSDVIVLNKIDLIELVDFERQFFYETVRALNPSAPIFEVSCRSRQGIGDLADWLLARRDEL</sequence>
<dbReference type="SUPFAM" id="SSF52540">
    <property type="entry name" value="P-loop containing nucleoside triphosphate hydrolases"/>
    <property type="match status" value="1"/>
</dbReference>
<dbReference type="GO" id="GO:0008270">
    <property type="term" value="F:zinc ion binding"/>
    <property type="evidence" value="ECO:0007669"/>
    <property type="project" value="TreeGrafter"/>
</dbReference>
<evidence type="ECO:0000256" key="7">
    <source>
        <dbReference type="ARBA" id="ARBA00023134"/>
    </source>
</evidence>
<dbReference type="GO" id="GO:0003924">
    <property type="term" value="F:GTPase activity"/>
    <property type="evidence" value="ECO:0007669"/>
    <property type="project" value="InterPro"/>
</dbReference>
<evidence type="ECO:0000259" key="8">
    <source>
        <dbReference type="Pfam" id="PF02492"/>
    </source>
</evidence>
<dbReference type="NCBIfam" id="TIGR00073">
    <property type="entry name" value="hypB"/>
    <property type="match status" value="1"/>
</dbReference>
<keyword evidence="6" id="KW-0862">Zinc</keyword>
<keyword evidence="3" id="KW-0479">Metal-binding</keyword>
<name>A0A0P9H6G9_9CHLR</name>
<dbReference type="InterPro" id="IPR027417">
    <property type="entry name" value="P-loop_NTPase"/>
</dbReference>
<dbReference type="InterPro" id="IPR004392">
    <property type="entry name" value="Hyd_mat_HypB"/>
</dbReference>